<evidence type="ECO:0000313" key="2">
    <source>
        <dbReference type="EMBL" id="KAG2968502.1"/>
    </source>
</evidence>
<protein>
    <submittedName>
        <fullName evidence="1">Uncharacterized protein</fullName>
    </submittedName>
</protein>
<evidence type="ECO:0000313" key="1">
    <source>
        <dbReference type="EMBL" id="KAG2844178.1"/>
    </source>
</evidence>
<dbReference type="AlphaFoldDB" id="A0A8T0Y8V7"/>
<organism evidence="1 3">
    <name type="scientific">Phytophthora cactorum</name>
    <dbReference type="NCBI Taxonomy" id="29920"/>
    <lineage>
        <taxon>Eukaryota</taxon>
        <taxon>Sar</taxon>
        <taxon>Stramenopiles</taxon>
        <taxon>Oomycota</taxon>
        <taxon>Peronosporomycetes</taxon>
        <taxon>Peronosporales</taxon>
        <taxon>Peronosporaceae</taxon>
        <taxon>Phytophthora</taxon>
    </lineage>
</organism>
<comment type="caution">
    <text evidence="1">The sequence shown here is derived from an EMBL/GenBank/DDBJ whole genome shotgun (WGS) entry which is preliminary data.</text>
</comment>
<proteinExistence type="predicted"/>
<evidence type="ECO:0000313" key="3">
    <source>
        <dbReference type="Proteomes" id="UP000735874"/>
    </source>
</evidence>
<name>A0A8T0Y8V7_9STRA</name>
<reference evidence="1" key="1">
    <citation type="submission" date="2018-10" db="EMBL/GenBank/DDBJ databases">
        <title>Effector identification in a new, highly contiguous assembly of the strawberry crown rot pathogen Phytophthora cactorum.</title>
        <authorList>
            <person name="Armitage A.D."/>
            <person name="Nellist C.F."/>
            <person name="Bates H."/>
            <person name="Vickerstaff R.J."/>
            <person name="Harrison R.J."/>
        </authorList>
    </citation>
    <scope>NUCLEOTIDE SEQUENCE</scope>
    <source>
        <strain evidence="1">15-7</strain>
        <strain evidence="2">P415</strain>
    </source>
</reference>
<accession>A0A8T0Y8V7</accession>
<dbReference type="Proteomes" id="UP000697107">
    <property type="component" value="Unassembled WGS sequence"/>
</dbReference>
<gene>
    <name evidence="1" type="ORF">PC113_g18448</name>
    <name evidence="2" type="ORF">PC118_g17977</name>
</gene>
<sequence length="68" mass="7276">MEAVDGEGWDAENEGAAEVPLALPCLYQRALWAAKDVATPTKPDEEALVMTVDEAGVMALYVAVARKK</sequence>
<dbReference type="Proteomes" id="UP000735874">
    <property type="component" value="Unassembled WGS sequence"/>
</dbReference>
<dbReference type="EMBL" id="RCMG01000867">
    <property type="protein sequence ID" value="KAG2844178.1"/>
    <property type="molecule type" value="Genomic_DNA"/>
</dbReference>
<dbReference type="EMBL" id="RCML01000856">
    <property type="protein sequence ID" value="KAG2968502.1"/>
    <property type="molecule type" value="Genomic_DNA"/>
</dbReference>